<dbReference type="EMBL" id="CP118376">
    <property type="protein sequence ID" value="WFD43585.1"/>
    <property type="molecule type" value="Genomic_DNA"/>
</dbReference>
<accession>A0AAF0F712</accession>
<feature type="region of interest" description="Disordered" evidence="1">
    <location>
        <begin position="309"/>
        <end position="412"/>
    </location>
</feature>
<gene>
    <name evidence="2" type="ORF">MPSI1_002248</name>
</gene>
<evidence type="ECO:0000256" key="1">
    <source>
        <dbReference type="SAM" id="MobiDB-lite"/>
    </source>
</evidence>
<feature type="compositionally biased region" description="Basic and acidic residues" evidence="1">
    <location>
        <begin position="266"/>
        <end position="276"/>
    </location>
</feature>
<proteinExistence type="predicted"/>
<reference evidence="2" key="1">
    <citation type="submission" date="2023-02" db="EMBL/GenBank/DDBJ databases">
        <title>Mating type loci evolution in Malassezia.</title>
        <authorList>
            <person name="Coelho M.A."/>
        </authorList>
    </citation>
    <scope>NUCLEOTIDE SEQUENCE</scope>
    <source>
        <strain evidence="2">CBS 14136</strain>
    </source>
</reference>
<feature type="compositionally biased region" description="Basic and acidic residues" evidence="1">
    <location>
        <begin position="219"/>
        <end position="244"/>
    </location>
</feature>
<organism evidence="2 3">
    <name type="scientific">Malassezia psittaci</name>
    <dbReference type="NCBI Taxonomy" id="1821823"/>
    <lineage>
        <taxon>Eukaryota</taxon>
        <taxon>Fungi</taxon>
        <taxon>Dikarya</taxon>
        <taxon>Basidiomycota</taxon>
        <taxon>Ustilaginomycotina</taxon>
        <taxon>Malasseziomycetes</taxon>
        <taxon>Malasseziales</taxon>
        <taxon>Malasseziaceae</taxon>
        <taxon>Malassezia</taxon>
    </lineage>
</organism>
<feature type="compositionally biased region" description="Polar residues" evidence="1">
    <location>
        <begin position="322"/>
        <end position="340"/>
    </location>
</feature>
<evidence type="ECO:0000313" key="2">
    <source>
        <dbReference type="EMBL" id="WFD43585.1"/>
    </source>
</evidence>
<keyword evidence="3" id="KW-1185">Reference proteome</keyword>
<feature type="region of interest" description="Disordered" evidence="1">
    <location>
        <begin position="196"/>
        <end position="292"/>
    </location>
</feature>
<feature type="compositionally biased region" description="Low complexity" evidence="1">
    <location>
        <begin position="950"/>
        <end position="975"/>
    </location>
</feature>
<feature type="compositionally biased region" description="Polar residues" evidence="1">
    <location>
        <begin position="20"/>
        <end position="31"/>
    </location>
</feature>
<feature type="compositionally biased region" description="Polar residues" evidence="1">
    <location>
        <begin position="976"/>
        <end position="992"/>
    </location>
</feature>
<feature type="region of interest" description="Disordered" evidence="1">
    <location>
        <begin position="494"/>
        <end position="605"/>
    </location>
</feature>
<protein>
    <submittedName>
        <fullName evidence="2">Uncharacterized protein</fullName>
    </submittedName>
</protein>
<sequence>MAGNGGHPPSRSYEDDLGNRLTSEEANQPQSLLEGDKQSKLRANSGQELKLPGAYTSPMMPPNQTEAGNRSLQPNRIETWNAMTQPSGNTEPLDSMSPISSLVGSPNVQTLQALFSPTSSHNTMYTAPDVHSERSSEGFNTPQTVQSAVWRFVQSAYSIPEEPMRDTSSGRETHTVVHHDGYVLPPMKLNDFTRHLERSASQRSSSSSDSRSASSWLARRRERDQARMSRSESDPNLDTRKLDKGTTFASAVRSPLSQSQSIDQESGDKTLTDTRQRNAAGDLNTISSTSPIVQASTKPYPAALAALGAPISKDSPREVKETSSVGQTKDLNGDSSSYAETQKVRREDPASGSGSRRRTSQRKRDSRLAPALKEAWMANPLASESQKTTSSGDPTTNSVWNESVPVSGQGKSPSLEERMAYLHSIGFQVEKKPSSAQLSESASNVPAELLDVRALHIQKPQAAEIGSSWSEAATTPAMSVSPAMQDITGVSFVGGSSNGTEDEGQVPPPPLLHPSEGIYLGVSSQTSTPVMSQSGAPSWAPTSRSAPSRRKASEMLDDLLRQTEEDHQRAASRADHADVPPSRKPHVNDAEDEGSTAATPRVDRSVAAPALPIQLDQTQDGDSSQLSMLGNVVQTQTPFHMQSYFDVSLQRIQTEVNNDNSSLFMAPGAAGTSSAPVTESQKEALYGRQRRSPHPAIASMSPMDNLDEFTYILHDGAPQHQSLRLRPMNQDKAETVPMLPPLDTFLPEEREIIGAPLPVPPTPPLSMSSEQVQGLFGDWDIGDAHTTTALPLKFVTRPNSVLSRGRPVKKFEGGGSIFYASLPDTRRKTFFAQPPPLSQSQPFKTWNFEDEDEEWDYPQHTETNQQGASSVPSEPPFANAEGPQPSAFTKSEPAAARNAHEENAHAGMADASMYPGANKKRKAKKQVHTKYMANEGTPQKHGPWWRRKGASPTKPTKTTSNPNNAPNPTQAPSAQINIDQVPRNSTSTSATTKHARRTGPPGFEPTQPGKYYLAGTVSLPTLNIARTPEQRARNETGLSETEPALIQSLLAAPSSSTVRARAGIIKTLPFTEEVVPPFGQVLVAEERKILVRPVM</sequence>
<feature type="compositionally biased region" description="Basic residues" evidence="1">
    <location>
        <begin position="918"/>
        <end position="928"/>
    </location>
</feature>
<feature type="compositionally biased region" description="Basic and acidic residues" evidence="1">
    <location>
        <begin position="551"/>
        <end position="578"/>
    </location>
</feature>
<name>A0AAF0F712_9BASI</name>
<feature type="compositionally biased region" description="Polar residues" evidence="1">
    <location>
        <begin position="522"/>
        <end position="546"/>
    </location>
</feature>
<feature type="compositionally biased region" description="Low complexity" evidence="1">
    <location>
        <begin position="201"/>
        <end position="217"/>
    </location>
</feature>
<feature type="compositionally biased region" description="Polar residues" evidence="1">
    <location>
        <begin position="255"/>
        <end position="264"/>
    </location>
</feature>
<feature type="region of interest" description="Disordered" evidence="1">
    <location>
        <begin position="1"/>
        <end position="70"/>
    </location>
</feature>
<feature type="compositionally biased region" description="Polar residues" evidence="1">
    <location>
        <begin position="382"/>
        <end position="412"/>
    </location>
</feature>
<feature type="compositionally biased region" description="Polar residues" evidence="1">
    <location>
        <begin position="861"/>
        <end position="872"/>
    </location>
</feature>
<dbReference type="Proteomes" id="UP001214628">
    <property type="component" value="Chromosome 2"/>
</dbReference>
<dbReference type="AlphaFoldDB" id="A0AAF0F712"/>
<evidence type="ECO:0000313" key="3">
    <source>
        <dbReference type="Proteomes" id="UP001214628"/>
    </source>
</evidence>
<feature type="region of interest" description="Disordered" evidence="1">
    <location>
        <begin position="861"/>
        <end position="1008"/>
    </location>
</feature>